<keyword evidence="11" id="KW-1185">Reference proteome</keyword>
<accession>A0ABP5VQH4</accession>
<dbReference type="Proteomes" id="UP001501231">
    <property type="component" value="Unassembled WGS sequence"/>
</dbReference>
<comment type="similarity">
    <text evidence="2">Belongs to the DivIVA family.</text>
</comment>
<dbReference type="NCBIfam" id="TIGR03544">
    <property type="entry name" value="DivI1A_domain"/>
    <property type="match status" value="1"/>
</dbReference>
<evidence type="ECO:0000313" key="11">
    <source>
        <dbReference type="Proteomes" id="UP001501231"/>
    </source>
</evidence>
<dbReference type="EMBL" id="BAAARW010000005">
    <property type="protein sequence ID" value="GAA2407421.1"/>
    <property type="molecule type" value="Genomic_DNA"/>
</dbReference>
<evidence type="ECO:0000256" key="8">
    <source>
        <dbReference type="ARBA" id="ARBA00031737"/>
    </source>
</evidence>
<evidence type="ECO:0000256" key="3">
    <source>
        <dbReference type="ARBA" id="ARBA00018787"/>
    </source>
</evidence>
<keyword evidence="5" id="KW-0132">Cell division</keyword>
<dbReference type="InterPro" id="IPR019933">
    <property type="entry name" value="DivIVA_domain"/>
</dbReference>
<evidence type="ECO:0000256" key="2">
    <source>
        <dbReference type="ARBA" id="ARBA00009008"/>
    </source>
</evidence>
<dbReference type="PANTHER" id="PTHR35794:SF2">
    <property type="entry name" value="CELL DIVISION PROTEIN DIVIVA"/>
    <property type="match status" value="1"/>
</dbReference>
<gene>
    <name evidence="10" type="ORF">GCM10010191_14690</name>
</gene>
<dbReference type="Gene3D" id="6.10.250.660">
    <property type="match status" value="1"/>
</dbReference>
<keyword evidence="4" id="KW-0963">Cytoplasm</keyword>
<protein>
    <recommendedName>
        <fullName evidence="3">Cell wall synthesis protein Wag31</fullName>
    </recommendedName>
    <alternativeName>
        <fullName evidence="8">Antigen 84</fullName>
    </alternativeName>
</protein>
<evidence type="ECO:0000256" key="1">
    <source>
        <dbReference type="ARBA" id="ARBA00004496"/>
    </source>
</evidence>
<dbReference type="PANTHER" id="PTHR35794">
    <property type="entry name" value="CELL DIVISION PROTEIN DIVIVA"/>
    <property type="match status" value="1"/>
</dbReference>
<proteinExistence type="inferred from homology"/>
<keyword evidence="7" id="KW-0131">Cell cycle</keyword>
<dbReference type="Pfam" id="PF05103">
    <property type="entry name" value="DivIVA"/>
    <property type="match status" value="1"/>
</dbReference>
<name>A0ABP5VQH4_9ACTN</name>
<sequence>MDRLTPEGVRNTTFGTTRFRPGYQEEEVDAFLDRVESEMETLIRERDEALAEVARLRVELSRETS</sequence>
<evidence type="ECO:0000313" key="10">
    <source>
        <dbReference type="EMBL" id="GAA2407421.1"/>
    </source>
</evidence>
<comment type="caution">
    <text evidence="10">The sequence shown here is derived from an EMBL/GenBank/DDBJ whole genome shotgun (WGS) entry which is preliminary data.</text>
</comment>
<evidence type="ECO:0000256" key="6">
    <source>
        <dbReference type="ARBA" id="ARBA00023054"/>
    </source>
</evidence>
<organism evidence="10 11">
    <name type="scientific">Actinomadura vinacea</name>
    <dbReference type="NCBI Taxonomy" id="115336"/>
    <lineage>
        <taxon>Bacteria</taxon>
        <taxon>Bacillati</taxon>
        <taxon>Actinomycetota</taxon>
        <taxon>Actinomycetes</taxon>
        <taxon>Streptosporangiales</taxon>
        <taxon>Thermomonosporaceae</taxon>
        <taxon>Actinomadura</taxon>
    </lineage>
</organism>
<dbReference type="InterPro" id="IPR007793">
    <property type="entry name" value="DivIVA_fam"/>
</dbReference>
<evidence type="ECO:0000256" key="4">
    <source>
        <dbReference type="ARBA" id="ARBA00022490"/>
    </source>
</evidence>
<evidence type="ECO:0000256" key="7">
    <source>
        <dbReference type="ARBA" id="ARBA00023306"/>
    </source>
</evidence>
<comment type="subcellular location">
    <subcellularLocation>
        <location evidence="1">Cytoplasm</location>
    </subcellularLocation>
</comment>
<dbReference type="RefSeq" id="WP_344587803.1">
    <property type="nucleotide sequence ID" value="NZ_BAAARW010000005.1"/>
</dbReference>
<keyword evidence="6 9" id="KW-0175">Coiled coil</keyword>
<evidence type="ECO:0000256" key="9">
    <source>
        <dbReference type="SAM" id="Coils"/>
    </source>
</evidence>
<reference evidence="11" key="1">
    <citation type="journal article" date="2019" name="Int. J. Syst. Evol. Microbiol.">
        <title>The Global Catalogue of Microorganisms (GCM) 10K type strain sequencing project: providing services to taxonomists for standard genome sequencing and annotation.</title>
        <authorList>
            <consortium name="The Broad Institute Genomics Platform"/>
            <consortium name="The Broad Institute Genome Sequencing Center for Infectious Disease"/>
            <person name="Wu L."/>
            <person name="Ma J."/>
        </authorList>
    </citation>
    <scope>NUCLEOTIDE SEQUENCE [LARGE SCALE GENOMIC DNA]</scope>
    <source>
        <strain evidence="11">JCM 3325</strain>
    </source>
</reference>
<evidence type="ECO:0000256" key="5">
    <source>
        <dbReference type="ARBA" id="ARBA00022618"/>
    </source>
</evidence>
<feature type="coiled-coil region" evidence="9">
    <location>
        <begin position="32"/>
        <end position="59"/>
    </location>
</feature>